<accession>A0A6F8PXW9</accession>
<dbReference type="KEGG" id="tse:THMIRHAS_23420"/>
<evidence type="ECO:0000313" key="2">
    <source>
        <dbReference type="Proteomes" id="UP000501726"/>
    </source>
</evidence>
<keyword evidence="2" id="KW-1185">Reference proteome</keyword>
<dbReference type="RefSeq" id="WP_173274062.1">
    <property type="nucleotide sequence ID" value="NZ_AP021889.1"/>
</dbReference>
<dbReference type="Proteomes" id="UP000501726">
    <property type="component" value="Chromosome"/>
</dbReference>
<proteinExistence type="predicted"/>
<organism evidence="1 2">
    <name type="scientific">Thiosulfatimonas sediminis</name>
    <dbReference type="NCBI Taxonomy" id="2675054"/>
    <lineage>
        <taxon>Bacteria</taxon>
        <taxon>Pseudomonadati</taxon>
        <taxon>Pseudomonadota</taxon>
        <taxon>Gammaproteobacteria</taxon>
        <taxon>Thiotrichales</taxon>
        <taxon>Piscirickettsiaceae</taxon>
        <taxon>Thiosulfatimonas</taxon>
    </lineage>
</organism>
<name>A0A6F8PXW9_9GAMM</name>
<sequence length="60" mass="6907">MKNPFILIVHGKHKLLFKAAHANRAYLQAIGDALLRQKDSNFIEYQIITDQNVRQILTST</sequence>
<protein>
    <submittedName>
        <fullName evidence="1">Uncharacterized protein</fullName>
    </submittedName>
</protein>
<dbReference type="EMBL" id="AP021889">
    <property type="protein sequence ID" value="BBP46969.1"/>
    <property type="molecule type" value="Genomic_DNA"/>
</dbReference>
<reference evidence="2" key="1">
    <citation type="submission" date="2019-11" db="EMBL/GenBank/DDBJ databases">
        <title>Isolation and characterization of two novel species in the genus Thiomicrorhabdus.</title>
        <authorList>
            <person name="Mochizuki J."/>
            <person name="Kojima H."/>
            <person name="Fukui M."/>
        </authorList>
    </citation>
    <scope>NUCLEOTIDE SEQUENCE [LARGE SCALE GENOMIC DNA]</scope>
    <source>
        <strain evidence="2">aks77</strain>
    </source>
</reference>
<gene>
    <name evidence="1" type="ORF">THMIRHAS_23420</name>
</gene>
<dbReference type="AlphaFoldDB" id="A0A6F8PXW9"/>
<evidence type="ECO:0000313" key="1">
    <source>
        <dbReference type="EMBL" id="BBP46969.1"/>
    </source>
</evidence>